<feature type="repeat" description="ANK" evidence="3">
    <location>
        <begin position="257"/>
        <end position="290"/>
    </location>
</feature>
<feature type="repeat" description="ANK" evidence="3">
    <location>
        <begin position="90"/>
        <end position="122"/>
    </location>
</feature>
<proteinExistence type="predicted"/>
<name>A0ABS9KLJ3_9BACT</name>
<dbReference type="SUPFAM" id="SSF48403">
    <property type="entry name" value="Ankyrin repeat"/>
    <property type="match status" value="2"/>
</dbReference>
<dbReference type="PROSITE" id="PS50088">
    <property type="entry name" value="ANK_REPEAT"/>
    <property type="match status" value="7"/>
</dbReference>
<dbReference type="Pfam" id="PF12796">
    <property type="entry name" value="Ank_2"/>
    <property type="match status" value="3"/>
</dbReference>
<evidence type="ECO:0000256" key="2">
    <source>
        <dbReference type="ARBA" id="ARBA00023043"/>
    </source>
</evidence>
<dbReference type="InterPro" id="IPR036770">
    <property type="entry name" value="Ankyrin_rpt-contain_sf"/>
</dbReference>
<accession>A0ABS9KLJ3</accession>
<protein>
    <submittedName>
        <fullName evidence="5">Ankyrin repeat domain-containing protein</fullName>
    </submittedName>
</protein>
<dbReference type="EMBL" id="JAKLTR010000002">
    <property type="protein sequence ID" value="MCG2613193.1"/>
    <property type="molecule type" value="Genomic_DNA"/>
</dbReference>
<dbReference type="Pfam" id="PF13637">
    <property type="entry name" value="Ank_4"/>
    <property type="match status" value="1"/>
</dbReference>
<evidence type="ECO:0000256" key="3">
    <source>
        <dbReference type="PROSITE-ProRule" id="PRU00023"/>
    </source>
</evidence>
<dbReference type="RefSeq" id="WP_237868422.1">
    <property type="nucleotide sequence ID" value="NZ_JAKLTR010000002.1"/>
</dbReference>
<feature type="repeat" description="ANK" evidence="3">
    <location>
        <begin position="123"/>
        <end position="157"/>
    </location>
</feature>
<dbReference type="Proteomes" id="UP001165367">
    <property type="component" value="Unassembled WGS sequence"/>
</dbReference>
<dbReference type="InterPro" id="IPR002110">
    <property type="entry name" value="Ankyrin_rpt"/>
</dbReference>
<feature type="repeat" description="ANK" evidence="3">
    <location>
        <begin position="431"/>
        <end position="464"/>
    </location>
</feature>
<evidence type="ECO:0000256" key="1">
    <source>
        <dbReference type="ARBA" id="ARBA00022737"/>
    </source>
</evidence>
<dbReference type="Gene3D" id="1.25.40.20">
    <property type="entry name" value="Ankyrin repeat-containing domain"/>
    <property type="match status" value="3"/>
</dbReference>
<feature type="repeat" description="ANK" evidence="3">
    <location>
        <begin position="192"/>
        <end position="217"/>
    </location>
</feature>
<reference evidence="5" key="1">
    <citation type="submission" date="2022-01" db="EMBL/GenBank/DDBJ databases">
        <authorList>
            <person name="Jo J.-H."/>
            <person name="Im W.-T."/>
        </authorList>
    </citation>
    <scope>NUCLEOTIDE SEQUENCE</scope>
    <source>
        <strain evidence="5">NA20</strain>
    </source>
</reference>
<feature type="chain" id="PRO_5047528615" evidence="4">
    <location>
        <begin position="19"/>
        <end position="490"/>
    </location>
</feature>
<dbReference type="InterPro" id="IPR051165">
    <property type="entry name" value="Multifunctional_ANK_Repeat"/>
</dbReference>
<keyword evidence="4" id="KW-0732">Signal</keyword>
<dbReference type="PANTHER" id="PTHR24123:SF33">
    <property type="entry name" value="PROTEIN HOS4"/>
    <property type="match status" value="1"/>
</dbReference>
<sequence length="490" mass="52716">MKKTLLGILLVTAITAGAQQKNVFLDQAFWKTNPSVEAVKAEIAKGSDPAASNSNAFDGVVMAINSMAPNESIKFMLDQKGNEINKITHDSRTYIFWAANRGNVELVEYLLSKGARIDLEDSHGASPMGFAAGGGQANPKLYEAFIKAGADVKILNRDGANLLMLGIASDKDLALTNFLVSKGLSLQSVDKNGNTLFNYAARTGNTKLLNTLLEKGVKYTDNAMIMAAQGTRGTSNTIEVYEYLANLKIKPTAVNANGENVLHILARKPNQKEILSYFIAKGVNATQTDNDGNTPFINAAASTKDTATLSLLLGALKNINNTNKKGVSALALAVRSNSPEIVSYLLGKGADTKLTDAEGSNLASYLVQSYSEQRAAEFEAKLKLLQEKGFAANTPQKNGNTLYHLAVAKSDLALLKRVSQLSVDVNAKNKEGLTPLHKAAMIAKDDAILKYLLSVGAKKDLITEFKETAFDLAVENENFSKNNIKTDFLK</sequence>
<gene>
    <name evidence="5" type="ORF">LZZ85_02840</name>
</gene>
<keyword evidence="1" id="KW-0677">Repeat</keyword>
<organism evidence="5 6">
    <name type="scientific">Terrimonas ginsenosidimutans</name>
    <dbReference type="NCBI Taxonomy" id="2908004"/>
    <lineage>
        <taxon>Bacteria</taxon>
        <taxon>Pseudomonadati</taxon>
        <taxon>Bacteroidota</taxon>
        <taxon>Chitinophagia</taxon>
        <taxon>Chitinophagales</taxon>
        <taxon>Chitinophagaceae</taxon>
        <taxon>Terrimonas</taxon>
    </lineage>
</organism>
<keyword evidence="2 3" id="KW-0040">ANK repeat</keyword>
<evidence type="ECO:0000313" key="5">
    <source>
        <dbReference type="EMBL" id="MCG2613193.1"/>
    </source>
</evidence>
<evidence type="ECO:0000313" key="6">
    <source>
        <dbReference type="Proteomes" id="UP001165367"/>
    </source>
</evidence>
<comment type="caution">
    <text evidence="5">The sequence shown here is derived from an EMBL/GenBank/DDBJ whole genome shotgun (WGS) entry which is preliminary data.</text>
</comment>
<feature type="repeat" description="ANK" evidence="3">
    <location>
        <begin position="398"/>
        <end position="430"/>
    </location>
</feature>
<evidence type="ECO:0000256" key="4">
    <source>
        <dbReference type="SAM" id="SignalP"/>
    </source>
</evidence>
<keyword evidence="6" id="KW-1185">Reference proteome</keyword>
<dbReference type="PROSITE" id="PS50297">
    <property type="entry name" value="ANK_REP_REGION"/>
    <property type="match status" value="4"/>
</dbReference>
<feature type="signal peptide" evidence="4">
    <location>
        <begin position="1"/>
        <end position="18"/>
    </location>
</feature>
<feature type="repeat" description="ANK" evidence="3">
    <location>
        <begin position="325"/>
        <end position="357"/>
    </location>
</feature>
<dbReference type="SMART" id="SM00248">
    <property type="entry name" value="ANK"/>
    <property type="match status" value="9"/>
</dbReference>
<dbReference type="PANTHER" id="PTHR24123">
    <property type="entry name" value="ANKYRIN REPEAT-CONTAINING"/>
    <property type="match status" value="1"/>
</dbReference>